<dbReference type="PANTHER" id="PTHR34573">
    <property type="entry name" value="VKC DOMAIN-CONTAINING PROTEIN"/>
    <property type="match status" value="1"/>
</dbReference>
<dbReference type="InterPro" id="IPR012932">
    <property type="entry name" value="VKOR"/>
</dbReference>
<evidence type="ECO:0000313" key="12">
    <source>
        <dbReference type="EMBL" id="OGG72943.1"/>
    </source>
</evidence>
<dbReference type="AlphaFoldDB" id="A0A1F6EH24"/>
<feature type="transmembrane region" description="Helical" evidence="10">
    <location>
        <begin position="89"/>
        <end position="108"/>
    </location>
</feature>
<accession>A0A1F6EH24</accession>
<evidence type="ECO:0000256" key="4">
    <source>
        <dbReference type="ARBA" id="ARBA00022719"/>
    </source>
</evidence>
<feature type="transmembrane region" description="Helical" evidence="10">
    <location>
        <begin position="115"/>
        <end position="135"/>
    </location>
</feature>
<feature type="transmembrane region" description="Helical" evidence="10">
    <location>
        <begin position="33"/>
        <end position="50"/>
    </location>
</feature>
<organism evidence="12 13">
    <name type="scientific">Candidatus Kaiserbacteria bacterium RIFCSPLOWO2_01_FULL_53_17</name>
    <dbReference type="NCBI Taxonomy" id="1798511"/>
    <lineage>
        <taxon>Bacteria</taxon>
        <taxon>Candidatus Kaiseribacteriota</taxon>
    </lineage>
</organism>
<reference evidence="12 13" key="1">
    <citation type="journal article" date="2016" name="Nat. Commun.">
        <title>Thousands of microbial genomes shed light on interconnected biogeochemical processes in an aquifer system.</title>
        <authorList>
            <person name="Anantharaman K."/>
            <person name="Brown C.T."/>
            <person name="Hug L.A."/>
            <person name="Sharon I."/>
            <person name="Castelle C.J."/>
            <person name="Probst A.J."/>
            <person name="Thomas B.C."/>
            <person name="Singh A."/>
            <person name="Wilkins M.J."/>
            <person name="Karaoz U."/>
            <person name="Brodie E.L."/>
            <person name="Williams K.H."/>
            <person name="Hubbard S.S."/>
            <person name="Banfield J.F."/>
        </authorList>
    </citation>
    <scope>NUCLEOTIDE SEQUENCE [LARGE SCALE GENOMIC DNA]</scope>
</reference>
<evidence type="ECO:0000256" key="9">
    <source>
        <dbReference type="ARBA" id="ARBA00023284"/>
    </source>
</evidence>
<dbReference type="GO" id="GO:0016491">
    <property type="term" value="F:oxidoreductase activity"/>
    <property type="evidence" value="ECO:0007669"/>
    <property type="project" value="UniProtKB-KW"/>
</dbReference>
<evidence type="ECO:0000256" key="7">
    <source>
        <dbReference type="ARBA" id="ARBA00023136"/>
    </source>
</evidence>
<keyword evidence="9" id="KW-0676">Redox-active center</keyword>
<dbReference type="GO" id="GO:0016020">
    <property type="term" value="C:membrane"/>
    <property type="evidence" value="ECO:0007669"/>
    <property type="project" value="UniProtKB-SubCell"/>
</dbReference>
<dbReference type="Proteomes" id="UP000177306">
    <property type="component" value="Unassembled WGS sequence"/>
</dbReference>
<sequence length="177" mass="19103">MSPKDTIANHDSPERAALKRWQAGPPVHNRPSLAGWIPLAILALSVIGFADASYLSVKHFQGVAPACVLFSGCDVVTTSEYATIGPVPIAVLGALFYLTVLILSVTYLDRKSARAIQFVALISIPGFLFTLWLLYLQLFVVNALCFYCVASGISSTLIFILAQVAWRSIGGLFKDSP</sequence>
<keyword evidence="7 10" id="KW-0472">Membrane</keyword>
<comment type="similarity">
    <text evidence="2">Belongs to the VKOR family.</text>
</comment>
<keyword evidence="4" id="KW-0874">Quinone</keyword>
<dbReference type="InterPro" id="IPR044698">
    <property type="entry name" value="VKOR/LTO1"/>
</dbReference>
<keyword evidence="6" id="KW-0560">Oxidoreductase</keyword>
<dbReference type="CDD" id="cd12916">
    <property type="entry name" value="VKOR_1"/>
    <property type="match status" value="1"/>
</dbReference>
<name>A0A1F6EH24_9BACT</name>
<gene>
    <name evidence="12" type="ORF">A3A38_04350</name>
</gene>
<feature type="domain" description="Vitamin K epoxide reductase" evidence="11">
    <location>
        <begin position="34"/>
        <end position="167"/>
    </location>
</feature>
<dbReference type="GO" id="GO:0048038">
    <property type="term" value="F:quinone binding"/>
    <property type="evidence" value="ECO:0007669"/>
    <property type="project" value="UniProtKB-KW"/>
</dbReference>
<dbReference type="InterPro" id="IPR038354">
    <property type="entry name" value="VKOR_sf"/>
</dbReference>
<evidence type="ECO:0000259" key="11">
    <source>
        <dbReference type="SMART" id="SM00756"/>
    </source>
</evidence>
<dbReference type="Gene3D" id="1.20.1440.130">
    <property type="entry name" value="VKOR domain"/>
    <property type="match status" value="1"/>
</dbReference>
<dbReference type="PANTHER" id="PTHR34573:SF1">
    <property type="entry name" value="VITAMIN K EPOXIDE REDUCTASE DOMAIN-CONTAINING PROTEIN"/>
    <property type="match status" value="1"/>
</dbReference>
<dbReference type="Pfam" id="PF07884">
    <property type="entry name" value="VKOR"/>
    <property type="match status" value="1"/>
</dbReference>
<keyword evidence="3 10" id="KW-0812">Transmembrane</keyword>
<feature type="transmembrane region" description="Helical" evidence="10">
    <location>
        <begin position="141"/>
        <end position="166"/>
    </location>
</feature>
<comment type="caution">
    <text evidence="12">The sequence shown here is derived from an EMBL/GenBank/DDBJ whole genome shotgun (WGS) entry which is preliminary data.</text>
</comment>
<comment type="subcellular location">
    <subcellularLocation>
        <location evidence="1">Membrane</location>
        <topology evidence="1">Multi-pass membrane protein</topology>
    </subcellularLocation>
</comment>
<evidence type="ECO:0000256" key="6">
    <source>
        <dbReference type="ARBA" id="ARBA00023002"/>
    </source>
</evidence>
<evidence type="ECO:0000256" key="10">
    <source>
        <dbReference type="SAM" id="Phobius"/>
    </source>
</evidence>
<evidence type="ECO:0000256" key="5">
    <source>
        <dbReference type="ARBA" id="ARBA00022989"/>
    </source>
</evidence>
<evidence type="ECO:0000313" key="13">
    <source>
        <dbReference type="Proteomes" id="UP000177306"/>
    </source>
</evidence>
<evidence type="ECO:0000256" key="3">
    <source>
        <dbReference type="ARBA" id="ARBA00022692"/>
    </source>
</evidence>
<keyword evidence="5 10" id="KW-1133">Transmembrane helix</keyword>
<protein>
    <recommendedName>
        <fullName evidence="11">Vitamin K epoxide reductase domain-containing protein</fullName>
    </recommendedName>
</protein>
<keyword evidence="8" id="KW-1015">Disulfide bond</keyword>
<dbReference type="SMART" id="SM00756">
    <property type="entry name" value="VKc"/>
    <property type="match status" value="1"/>
</dbReference>
<evidence type="ECO:0000256" key="1">
    <source>
        <dbReference type="ARBA" id="ARBA00004141"/>
    </source>
</evidence>
<evidence type="ECO:0000256" key="2">
    <source>
        <dbReference type="ARBA" id="ARBA00006214"/>
    </source>
</evidence>
<dbReference type="EMBL" id="MFLY01000021">
    <property type="protein sequence ID" value="OGG72943.1"/>
    <property type="molecule type" value="Genomic_DNA"/>
</dbReference>
<proteinExistence type="inferred from homology"/>
<evidence type="ECO:0000256" key="8">
    <source>
        <dbReference type="ARBA" id="ARBA00023157"/>
    </source>
</evidence>